<gene>
    <name evidence="1" type="ORF">GCM10025780_18820</name>
</gene>
<evidence type="ECO:0000313" key="2">
    <source>
        <dbReference type="Proteomes" id="UP001501295"/>
    </source>
</evidence>
<protein>
    <recommendedName>
        <fullName evidence="3">Polyketide cyclase/dehydrase/lipid transport protein</fullName>
    </recommendedName>
</protein>
<organism evidence="1 2">
    <name type="scientific">Frondihabitans cladoniiphilus</name>
    <dbReference type="NCBI Taxonomy" id="715785"/>
    <lineage>
        <taxon>Bacteria</taxon>
        <taxon>Bacillati</taxon>
        <taxon>Actinomycetota</taxon>
        <taxon>Actinomycetes</taxon>
        <taxon>Micrococcales</taxon>
        <taxon>Microbacteriaceae</taxon>
        <taxon>Frondihabitans</taxon>
    </lineage>
</organism>
<dbReference type="RefSeq" id="WP_345375589.1">
    <property type="nucleotide sequence ID" value="NZ_BAABLM010000003.1"/>
</dbReference>
<proteinExistence type="predicted"/>
<keyword evidence="2" id="KW-1185">Reference proteome</keyword>
<evidence type="ECO:0008006" key="3">
    <source>
        <dbReference type="Google" id="ProtNLM"/>
    </source>
</evidence>
<accession>A0ABP8VWE9</accession>
<dbReference type="Proteomes" id="UP001501295">
    <property type="component" value="Unassembled WGS sequence"/>
</dbReference>
<reference evidence="2" key="1">
    <citation type="journal article" date="2019" name="Int. J. Syst. Evol. Microbiol.">
        <title>The Global Catalogue of Microorganisms (GCM) 10K type strain sequencing project: providing services to taxonomists for standard genome sequencing and annotation.</title>
        <authorList>
            <consortium name="The Broad Institute Genomics Platform"/>
            <consortium name="The Broad Institute Genome Sequencing Center for Infectious Disease"/>
            <person name="Wu L."/>
            <person name="Ma J."/>
        </authorList>
    </citation>
    <scope>NUCLEOTIDE SEQUENCE [LARGE SCALE GENOMIC DNA]</scope>
    <source>
        <strain evidence="2">JCM 18956</strain>
    </source>
</reference>
<dbReference type="EMBL" id="BAABLM010000003">
    <property type="protein sequence ID" value="GAA4674568.1"/>
    <property type="molecule type" value="Genomic_DNA"/>
</dbReference>
<name>A0ABP8VWE9_9MICO</name>
<sequence>MHVQLKLTLECSPEVAVDALANPQVMVAVTRPLLVYRSEEPEGFPRRWDTTPREVSARILGLFSLGRTHVHLRFYEVAAARIQEDTGEGIDGAFAKMTIRHRMAISVAPTAPGALGEESLLRDRIEFHAGALTPLLWPGLWLVWQWRGRRMRQLAPSWQRDSARAR</sequence>
<comment type="caution">
    <text evidence="1">The sequence shown here is derived from an EMBL/GenBank/DDBJ whole genome shotgun (WGS) entry which is preliminary data.</text>
</comment>
<evidence type="ECO:0000313" key="1">
    <source>
        <dbReference type="EMBL" id="GAA4674568.1"/>
    </source>
</evidence>